<accession>A0ABY8PS04</accession>
<gene>
    <name evidence="10 11" type="primary">plsX</name>
    <name evidence="11" type="ORF">JRV97_02355</name>
</gene>
<dbReference type="PIRSF" id="PIRSF002465">
    <property type="entry name" value="Phsphlp_syn_PlsX"/>
    <property type="match status" value="1"/>
</dbReference>
<comment type="subunit">
    <text evidence="9 10">Homodimer. Probably interacts with PlsY.</text>
</comment>
<dbReference type="Proteomes" id="UP001232493">
    <property type="component" value="Chromosome"/>
</dbReference>
<dbReference type="HAMAP" id="MF_00019">
    <property type="entry name" value="PlsX"/>
    <property type="match status" value="1"/>
</dbReference>
<evidence type="ECO:0000256" key="9">
    <source>
        <dbReference type="ARBA" id="ARBA00046608"/>
    </source>
</evidence>
<evidence type="ECO:0000313" key="11">
    <source>
        <dbReference type="EMBL" id="WGS65419.1"/>
    </source>
</evidence>
<dbReference type="InterPro" id="IPR012281">
    <property type="entry name" value="Phospholipid_synth_PlsX-like"/>
</dbReference>
<name>A0ABY8PS04_9BACT</name>
<keyword evidence="5 10" id="KW-0443">Lipid metabolism</keyword>
<dbReference type="SUPFAM" id="SSF53659">
    <property type="entry name" value="Isocitrate/Isopropylmalate dehydrogenase-like"/>
    <property type="match status" value="1"/>
</dbReference>
<organism evidence="11 12">
    <name type="scientific">Marinitoga aeolica</name>
    <dbReference type="NCBI Taxonomy" id="2809031"/>
    <lineage>
        <taxon>Bacteria</taxon>
        <taxon>Thermotogati</taxon>
        <taxon>Thermotogota</taxon>
        <taxon>Thermotogae</taxon>
        <taxon>Petrotogales</taxon>
        <taxon>Petrotogaceae</taxon>
        <taxon>Marinitoga</taxon>
    </lineage>
</organism>
<dbReference type="PANTHER" id="PTHR30100:SF1">
    <property type="entry name" value="PHOSPHATE ACYLTRANSFERASE"/>
    <property type="match status" value="1"/>
</dbReference>
<sequence length="330" mass="35520">MPEKARIGLDLFGGDNAPNSTLKGAIFALKNNFIDELYLIGGEETLKNDIPQELWSKIKFIKAENSVDNHTKPTEVLKLKNSSIYIGTEMMKNGELDAFVSAGSTGALLAAGTFVTGRIKGIDRPALVIPLPGKGGKPRVLVDGGANAELKPAHFISLAKEGIAFAKFLGIKNPKVHILNIGTEESKGTKLVKEAAEYLTNDPKINYIGFVEGRDIFEKEIDVIVTDGFTGNNTLKTIEGTAYYIMSELKEKIVNGGIFAKLGALLLKKALKGLKASLDYRQYGGTFFLGINGILIKAHGSSDSEAIANALAVANRAVKENIVEKIKDIL</sequence>
<evidence type="ECO:0000256" key="4">
    <source>
        <dbReference type="ARBA" id="ARBA00022679"/>
    </source>
</evidence>
<keyword evidence="6 10" id="KW-0594">Phospholipid biosynthesis</keyword>
<evidence type="ECO:0000256" key="1">
    <source>
        <dbReference type="ARBA" id="ARBA00001232"/>
    </source>
</evidence>
<keyword evidence="11" id="KW-0012">Acyltransferase</keyword>
<keyword evidence="7 10" id="KW-1208">Phospholipid metabolism</keyword>
<proteinExistence type="inferred from homology"/>
<evidence type="ECO:0000256" key="2">
    <source>
        <dbReference type="ARBA" id="ARBA00022490"/>
    </source>
</evidence>
<comment type="catalytic activity">
    <reaction evidence="1 10">
        <text>a fatty acyl-[ACP] + phosphate = an acyl phosphate + holo-[ACP]</text>
        <dbReference type="Rhea" id="RHEA:42292"/>
        <dbReference type="Rhea" id="RHEA-COMP:9685"/>
        <dbReference type="Rhea" id="RHEA-COMP:14125"/>
        <dbReference type="ChEBI" id="CHEBI:43474"/>
        <dbReference type="ChEBI" id="CHEBI:59918"/>
        <dbReference type="ChEBI" id="CHEBI:64479"/>
        <dbReference type="ChEBI" id="CHEBI:138651"/>
        <dbReference type="EC" id="2.3.1.274"/>
    </reaction>
</comment>
<dbReference type="Pfam" id="PF02504">
    <property type="entry name" value="FA_synthesis"/>
    <property type="match status" value="1"/>
</dbReference>
<evidence type="ECO:0000256" key="5">
    <source>
        <dbReference type="ARBA" id="ARBA00023098"/>
    </source>
</evidence>
<keyword evidence="4 10" id="KW-0808">Transferase</keyword>
<evidence type="ECO:0000256" key="6">
    <source>
        <dbReference type="ARBA" id="ARBA00023209"/>
    </source>
</evidence>
<dbReference type="NCBIfam" id="TIGR00182">
    <property type="entry name" value="plsX"/>
    <property type="match status" value="1"/>
</dbReference>
<comment type="similarity">
    <text evidence="10">Belongs to the PlsX family.</text>
</comment>
<evidence type="ECO:0000256" key="7">
    <source>
        <dbReference type="ARBA" id="ARBA00023264"/>
    </source>
</evidence>
<evidence type="ECO:0000256" key="3">
    <source>
        <dbReference type="ARBA" id="ARBA00022516"/>
    </source>
</evidence>
<evidence type="ECO:0000313" key="12">
    <source>
        <dbReference type="Proteomes" id="UP001232493"/>
    </source>
</evidence>
<keyword evidence="12" id="KW-1185">Reference proteome</keyword>
<keyword evidence="2 10" id="KW-0963">Cytoplasm</keyword>
<reference evidence="11 12" key="1">
    <citation type="submission" date="2021-02" db="EMBL/GenBank/DDBJ databases">
        <title>Characterization of Marinitoga sp. nov. str. BP5-C20A.</title>
        <authorList>
            <person name="Erauso G."/>
            <person name="Postec A."/>
        </authorList>
    </citation>
    <scope>NUCLEOTIDE SEQUENCE [LARGE SCALE GENOMIC DNA]</scope>
    <source>
        <strain evidence="11 12">BP5-C20A</strain>
    </source>
</reference>
<protein>
    <recommendedName>
        <fullName evidence="8 10">Phosphate acyltransferase</fullName>
        <ecNumber evidence="8 10">2.3.1.274</ecNumber>
    </recommendedName>
    <alternativeName>
        <fullName evidence="10">Acyl-ACP phosphotransacylase</fullName>
    </alternativeName>
    <alternativeName>
        <fullName evidence="10">Acyl-[acyl-carrier-protein]--phosphate acyltransferase</fullName>
    </alternativeName>
    <alternativeName>
        <fullName evidence="10">Phosphate-acyl-ACP acyltransferase</fullName>
    </alternativeName>
</protein>
<dbReference type="RefSeq" id="WP_280999830.1">
    <property type="nucleotide sequence ID" value="NZ_CP069362.1"/>
</dbReference>
<comment type="pathway">
    <text evidence="10">Lipid metabolism; phospholipid metabolism.</text>
</comment>
<evidence type="ECO:0000256" key="8">
    <source>
        <dbReference type="ARBA" id="ARBA00024069"/>
    </source>
</evidence>
<dbReference type="EMBL" id="CP069362">
    <property type="protein sequence ID" value="WGS65419.1"/>
    <property type="molecule type" value="Genomic_DNA"/>
</dbReference>
<keyword evidence="3 10" id="KW-0444">Lipid biosynthesis</keyword>
<comment type="function">
    <text evidence="10">Catalyzes the reversible formation of acyl-phosphate (acyl-PO(4)) from acyl-[acyl-carrier-protein] (acyl-ACP). This enzyme utilizes acyl-ACP as fatty acyl donor, but not acyl-CoA.</text>
</comment>
<dbReference type="GO" id="GO:0016746">
    <property type="term" value="F:acyltransferase activity"/>
    <property type="evidence" value="ECO:0007669"/>
    <property type="project" value="UniProtKB-KW"/>
</dbReference>
<dbReference type="EC" id="2.3.1.274" evidence="8 10"/>
<dbReference type="PANTHER" id="PTHR30100">
    <property type="entry name" value="FATTY ACID/PHOSPHOLIPID SYNTHESIS PROTEIN PLSX"/>
    <property type="match status" value="1"/>
</dbReference>
<comment type="subcellular location">
    <subcellularLocation>
        <location evidence="10">Cytoplasm</location>
    </subcellularLocation>
    <text evidence="10">Associated with the membrane possibly through PlsY.</text>
</comment>
<dbReference type="Gene3D" id="3.40.718.10">
    <property type="entry name" value="Isopropylmalate Dehydrogenase"/>
    <property type="match status" value="1"/>
</dbReference>
<evidence type="ECO:0000256" key="10">
    <source>
        <dbReference type="HAMAP-Rule" id="MF_00019"/>
    </source>
</evidence>
<dbReference type="InterPro" id="IPR003664">
    <property type="entry name" value="FA_synthesis"/>
</dbReference>